<protein>
    <submittedName>
        <fullName evidence="1">Uncharacterized protein</fullName>
    </submittedName>
</protein>
<name>A0ACC0EW81_9BASI</name>
<proteinExistence type="predicted"/>
<reference evidence="2" key="2">
    <citation type="journal article" date="2018" name="Mol. Plant Microbe Interact.">
        <title>Genome sequence resources for the wheat stripe rust pathogen (Puccinia striiformis f. sp. tritici) and the barley stripe rust pathogen (Puccinia striiformis f. sp. hordei).</title>
        <authorList>
            <person name="Xia C."/>
            <person name="Wang M."/>
            <person name="Yin C."/>
            <person name="Cornejo O.E."/>
            <person name="Hulbert S.H."/>
            <person name="Chen X."/>
        </authorList>
    </citation>
    <scope>NUCLEOTIDE SEQUENCE [LARGE SCALE GENOMIC DNA]</scope>
    <source>
        <strain evidence="2">93-210</strain>
    </source>
</reference>
<dbReference type="Proteomes" id="UP001060170">
    <property type="component" value="Chromosome 3"/>
</dbReference>
<keyword evidence="2" id="KW-1185">Reference proteome</keyword>
<accession>A0ACC0EW81</accession>
<reference evidence="1 2" key="3">
    <citation type="journal article" date="2022" name="Microbiol. Spectr.">
        <title>Folding features and dynamics of 3D genome architecture in plant fungal pathogens.</title>
        <authorList>
            <person name="Xia C."/>
        </authorList>
    </citation>
    <scope>NUCLEOTIDE SEQUENCE [LARGE SCALE GENOMIC DNA]</scope>
    <source>
        <strain evidence="1 2">93-210</strain>
    </source>
</reference>
<evidence type="ECO:0000313" key="2">
    <source>
        <dbReference type="Proteomes" id="UP001060170"/>
    </source>
</evidence>
<evidence type="ECO:0000313" key="1">
    <source>
        <dbReference type="EMBL" id="KAI7959645.1"/>
    </source>
</evidence>
<dbReference type="EMBL" id="CM045867">
    <property type="protein sequence ID" value="KAI7959645.1"/>
    <property type="molecule type" value="Genomic_DNA"/>
</dbReference>
<reference evidence="2" key="1">
    <citation type="journal article" date="2018" name="BMC Genomics">
        <title>Genomic insights into host adaptation between the wheat stripe rust pathogen (Puccinia striiformis f. sp. tritici) and the barley stripe rust pathogen (Puccinia striiformis f. sp. hordei).</title>
        <authorList>
            <person name="Xia C."/>
            <person name="Wang M."/>
            <person name="Yin C."/>
            <person name="Cornejo O.E."/>
            <person name="Hulbert S.H."/>
            <person name="Chen X."/>
        </authorList>
    </citation>
    <scope>NUCLEOTIDE SEQUENCE [LARGE SCALE GENOMIC DNA]</scope>
    <source>
        <strain evidence="2">93-210</strain>
    </source>
</reference>
<sequence length="138" mass="14699">MADHGPAHLGPRPDDHWRSDSGSVRQSHPQSSCSIGALISTPQSQALFINARLSSARQSAPAKGARIRARYESAISHAVCAYTAVTSEQRSPSTLSFEANWPPLPPVAPTQEGLGVPRAPGTLERPADANHWRQGCVS</sequence>
<organism evidence="1 2">
    <name type="scientific">Puccinia striiformis f. sp. tritici</name>
    <dbReference type="NCBI Taxonomy" id="168172"/>
    <lineage>
        <taxon>Eukaryota</taxon>
        <taxon>Fungi</taxon>
        <taxon>Dikarya</taxon>
        <taxon>Basidiomycota</taxon>
        <taxon>Pucciniomycotina</taxon>
        <taxon>Pucciniomycetes</taxon>
        <taxon>Pucciniales</taxon>
        <taxon>Pucciniaceae</taxon>
        <taxon>Puccinia</taxon>
    </lineage>
</organism>
<gene>
    <name evidence="1" type="ORF">MJO28_003436</name>
</gene>
<comment type="caution">
    <text evidence="1">The sequence shown here is derived from an EMBL/GenBank/DDBJ whole genome shotgun (WGS) entry which is preliminary data.</text>
</comment>